<evidence type="ECO:0000256" key="1">
    <source>
        <dbReference type="SAM" id="MobiDB-lite"/>
    </source>
</evidence>
<reference evidence="2" key="1">
    <citation type="submission" date="2023-03" db="EMBL/GenBank/DDBJ databases">
        <title>Massive genome expansion in bonnet fungi (Mycena s.s.) driven by repeated elements and novel gene families across ecological guilds.</title>
        <authorList>
            <consortium name="Lawrence Berkeley National Laboratory"/>
            <person name="Harder C.B."/>
            <person name="Miyauchi S."/>
            <person name="Viragh M."/>
            <person name="Kuo A."/>
            <person name="Thoen E."/>
            <person name="Andreopoulos B."/>
            <person name="Lu D."/>
            <person name="Skrede I."/>
            <person name="Drula E."/>
            <person name="Henrissat B."/>
            <person name="Morin E."/>
            <person name="Kohler A."/>
            <person name="Barry K."/>
            <person name="LaButti K."/>
            <person name="Morin E."/>
            <person name="Salamov A."/>
            <person name="Lipzen A."/>
            <person name="Mereny Z."/>
            <person name="Hegedus B."/>
            <person name="Baldrian P."/>
            <person name="Stursova M."/>
            <person name="Weitz H."/>
            <person name="Taylor A."/>
            <person name="Grigoriev I.V."/>
            <person name="Nagy L.G."/>
            <person name="Martin F."/>
            <person name="Kauserud H."/>
        </authorList>
    </citation>
    <scope>NUCLEOTIDE SEQUENCE</scope>
    <source>
        <strain evidence="2">CBHHK067</strain>
    </source>
</reference>
<feature type="region of interest" description="Disordered" evidence="1">
    <location>
        <begin position="58"/>
        <end position="85"/>
    </location>
</feature>
<dbReference type="Proteomes" id="UP001221757">
    <property type="component" value="Unassembled WGS sequence"/>
</dbReference>
<gene>
    <name evidence="2" type="ORF">B0H17DRAFT_576622</name>
</gene>
<sequence length="85" mass="9172">MRTRWYRAFTVPAGCSWSAGRSGMGCGASRESAGVTAPGCRVRVEAAALQTRWGQHDANSCRMDNVPSPSLMKSEPQFSAPIVLR</sequence>
<evidence type="ECO:0000313" key="2">
    <source>
        <dbReference type="EMBL" id="KAJ7691014.1"/>
    </source>
</evidence>
<protein>
    <submittedName>
        <fullName evidence="2">Uncharacterized protein</fullName>
    </submittedName>
</protein>
<evidence type="ECO:0000313" key="3">
    <source>
        <dbReference type="Proteomes" id="UP001221757"/>
    </source>
</evidence>
<dbReference type="AlphaFoldDB" id="A0AAD7GEQ2"/>
<name>A0AAD7GEQ2_MYCRO</name>
<comment type="caution">
    <text evidence="2">The sequence shown here is derived from an EMBL/GenBank/DDBJ whole genome shotgun (WGS) entry which is preliminary data.</text>
</comment>
<dbReference type="EMBL" id="JARKIE010000061">
    <property type="protein sequence ID" value="KAJ7691014.1"/>
    <property type="molecule type" value="Genomic_DNA"/>
</dbReference>
<organism evidence="2 3">
    <name type="scientific">Mycena rosella</name>
    <name type="common">Pink bonnet</name>
    <name type="synonym">Agaricus rosellus</name>
    <dbReference type="NCBI Taxonomy" id="1033263"/>
    <lineage>
        <taxon>Eukaryota</taxon>
        <taxon>Fungi</taxon>
        <taxon>Dikarya</taxon>
        <taxon>Basidiomycota</taxon>
        <taxon>Agaricomycotina</taxon>
        <taxon>Agaricomycetes</taxon>
        <taxon>Agaricomycetidae</taxon>
        <taxon>Agaricales</taxon>
        <taxon>Marasmiineae</taxon>
        <taxon>Mycenaceae</taxon>
        <taxon>Mycena</taxon>
    </lineage>
</organism>
<proteinExistence type="predicted"/>
<keyword evidence="3" id="KW-1185">Reference proteome</keyword>
<accession>A0AAD7GEQ2</accession>